<proteinExistence type="predicted"/>
<evidence type="ECO:0000256" key="1">
    <source>
        <dbReference type="SAM" id="MobiDB-lite"/>
    </source>
</evidence>
<organism evidence="2 3">
    <name type="scientific">Phytophthora palmivora</name>
    <dbReference type="NCBI Taxonomy" id="4796"/>
    <lineage>
        <taxon>Eukaryota</taxon>
        <taxon>Sar</taxon>
        <taxon>Stramenopiles</taxon>
        <taxon>Oomycota</taxon>
        <taxon>Peronosporomycetes</taxon>
        <taxon>Peronosporales</taxon>
        <taxon>Peronosporaceae</taxon>
        <taxon>Phytophthora</taxon>
    </lineage>
</organism>
<dbReference type="OrthoDB" id="125423at2759"/>
<evidence type="ECO:0000313" key="2">
    <source>
        <dbReference type="EMBL" id="POM78549.1"/>
    </source>
</evidence>
<dbReference type="AlphaFoldDB" id="A0A2P4YLD9"/>
<dbReference type="Proteomes" id="UP000237271">
    <property type="component" value="Unassembled WGS sequence"/>
</dbReference>
<gene>
    <name evidence="2" type="ORF">PHPALM_3914</name>
</gene>
<feature type="region of interest" description="Disordered" evidence="1">
    <location>
        <begin position="1"/>
        <end position="46"/>
    </location>
</feature>
<comment type="caution">
    <text evidence="2">The sequence shown here is derived from an EMBL/GenBank/DDBJ whole genome shotgun (WGS) entry which is preliminary data.</text>
</comment>
<sequence>MKISDLLCSSVEVEDKEESPSNQESQVHSLTLKTSRPPRPQKTKLSGMTVIPDNQRKRPYRMTPATRAYEDYESRVFNLTLDNNQLRQQVQYLLECRDLHLTRLFVYRQQFEGDVLRMAKTLVNGFSDRGPGLTSNASSRQQMIGSKSNEGVRNLVLERGKHIFSHRSWTTTSIQMVCFVEDNEDKVAAEGAEIRRLCGGSNGCVVEVIGISTGRIKREMLAAFYPHVLHDEAFVARMIGFVVTCPVRLILYFDSNRHMTHQVAQVDVLASMEPLHQTRPRDFDQLMNRR</sequence>
<accession>A0A2P4YLD9</accession>
<protein>
    <submittedName>
        <fullName evidence="2">Uncharacterized protein</fullName>
    </submittedName>
</protein>
<name>A0A2P4YLD9_9STRA</name>
<reference evidence="2 3" key="1">
    <citation type="journal article" date="2017" name="Genome Biol. Evol.">
        <title>Phytophthora megakarya and P. palmivora, closely related causal agents of cacao black pod rot, underwent increases in genome sizes and gene numbers by different mechanisms.</title>
        <authorList>
            <person name="Ali S.S."/>
            <person name="Shao J."/>
            <person name="Lary D.J."/>
            <person name="Kronmiller B."/>
            <person name="Shen D."/>
            <person name="Strem M.D."/>
            <person name="Amoako-Attah I."/>
            <person name="Akrofi A.Y."/>
            <person name="Begoude B.A."/>
            <person name="Ten Hoopen G.M."/>
            <person name="Coulibaly K."/>
            <person name="Kebe B.I."/>
            <person name="Melnick R.L."/>
            <person name="Guiltinan M.J."/>
            <person name="Tyler B.M."/>
            <person name="Meinhardt L.W."/>
            <person name="Bailey B.A."/>
        </authorList>
    </citation>
    <scope>NUCLEOTIDE SEQUENCE [LARGE SCALE GENOMIC DNA]</scope>
    <source>
        <strain evidence="3">sbr112.9</strain>
    </source>
</reference>
<evidence type="ECO:0000313" key="3">
    <source>
        <dbReference type="Proteomes" id="UP000237271"/>
    </source>
</evidence>
<dbReference type="EMBL" id="NCKW01001971">
    <property type="protein sequence ID" value="POM78549.1"/>
    <property type="molecule type" value="Genomic_DNA"/>
</dbReference>
<keyword evidence="3" id="KW-1185">Reference proteome</keyword>
<feature type="compositionally biased region" description="Polar residues" evidence="1">
    <location>
        <begin position="20"/>
        <end position="34"/>
    </location>
</feature>